<dbReference type="InterPro" id="IPR015421">
    <property type="entry name" value="PyrdxlP-dep_Trfase_major"/>
</dbReference>
<dbReference type="Proteomes" id="UP000002058">
    <property type="component" value="Unassembled WGS sequence"/>
</dbReference>
<dbReference type="PANTHER" id="PTHR43321">
    <property type="entry name" value="GLUTAMATE DECARBOXYLASE"/>
    <property type="match status" value="1"/>
</dbReference>
<dbReference type="KEGG" id="ure:UREG_03016"/>
<feature type="modified residue" description="N6-(pyridoxal phosphate)lysine" evidence="6">
    <location>
        <position position="274"/>
    </location>
</feature>
<dbReference type="eggNOG" id="KOG1383">
    <property type="taxonomic scope" value="Eukaryota"/>
</dbReference>
<dbReference type="InterPro" id="IPR002129">
    <property type="entry name" value="PyrdxlP-dep_de-COase"/>
</dbReference>
<proteinExistence type="inferred from homology"/>
<dbReference type="OrthoDB" id="5152799at2759"/>
<dbReference type="EC" id="4.1.1.15" evidence="3"/>
<evidence type="ECO:0000313" key="8">
    <source>
        <dbReference type="EMBL" id="EEP78171.1"/>
    </source>
</evidence>
<dbReference type="PANTHER" id="PTHR43321:SF6">
    <property type="entry name" value="GLUTAMATE DECARBOXYLASE"/>
    <property type="match status" value="1"/>
</dbReference>
<dbReference type="Pfam" id="PF00282">
    <property type="entry name" value="Pyridoxal_deC"/>
    <property type="match status" value="1"/>
</dbReference>
<comment type="similarity">
    <text evidence="2 7">Belongs to the group II decarboxylase family.</text>
</comment>
<protein>
    <recommendedName>
        <fullName evidence="3">glutamate decarboxylase</fullName>
        <ecNumber evidence="3">4.1.1.15</ecNumber>
    </recommendedName>
</protein>
<evidence type="ECO:0000256" key="2">
    <source>
        <dbReference type="ARBA" id="ARBA00009533"/>
    </source>
</evidence>
<evidence type="ECO:0000256" key="5">
    <source>
        <dbReference type="ARBA" id="ARBA00023239"/>
    </source>
</evidence>
<dbReference type="GeneID" id="8439035"/>
<keyword evidence="5 7" id="KW-0456">Lyase</keyword>
<evidence type="ECO:0000256" key="1">
    <source>
        <dbReference type="ARBA" id="ARBA00001933"/>
    </source>
</evidence>
<dbReference type="RefSeq" id="XP_002543500.1">
    <property type="nucleotide sequence ID" value="XM_002543454.1"/>
</dbReference>
<dbReference type="GO" id="GO:0005829">
    <property type="term" value="C:cytosol"/>
    <property type="evidence" value="ECO:0007669"/>
    <property type="project" value="TreeGrafter"/>
</dbReference>
<dbReference type="InParanoid" id="C4JNL8"/>
<dbReference type="AlphaFoldDB" id="C4JNL8"/>
<dbReference type="GO" id="GO:0030170">
    <property type="term" value="F:pyridoxal phosphate binding"/>
    <property type="evidence" value="ECO:0007669"/>
    <property type="project" value="InterPro"/>
</dbReference>
<dbReference type="HOGENOM" id="CLU_019582_1_0_1"/>
<keyword evidence="4 6" id="KW-0663">Pyridoxal phosphate</keyword>
<dbReference type="OMA" id="YPELEWI"/>
<sequence>MVHLAAVSKNADTLPLRMVKRVDTIPLDEPQEHDFFSSVYGSRFAAEDLPTNEMPEKEMPREVAYRMIKDELSLDGNPMLNKNFIDYEEYPQSAEIQNRCVNMIARLFNAPMSDTADHAMGTSCVGSSEAIMLGTLAMKKRWANRRKAAGKDCSRPNIIMSSAVQVCWEKAARYFDVEEKFVYCTPERYVIDPEEAVDLVDENTIGICAILGTTYTGQYEDIKAINDLLVERGIDCPIHVDAASGGFVAPFVNPDLEWDFKLEKVVSINVSGHKYGLVGSHQSNTP</sequence>
<dbReference type="STRING" id="336963.C4JNL8"/>
<dbReference type="GO" id="GO:0004351">
    <property type="term" value="F:glutamate decarboxylase activity"/>
    <property type="evidence" value="ECO:0007669"/>
    <property type="project" value="UniProtKB-EC"/>
</dbReference>
<dbReference type="VEuPathDB" id="FungiDB:UREG_03016"/>
<evidence type="ECO:0000256" key="6">
    <source>
        <dbReference type="PIRSR" id="PIRSR602129-50"/>
    </source>
</evidence>
<evidence type="ECO:0000256" key="3">
    <source>
        <dbReference type="ARBA" id="ARBA00012421"/>
    </source>
</evidence>
<accession>C4JNL8</accession>
<comment type="cofactor">
    <cofactor evidence="1 6 7">
        <name>pyridoxal 5'-phosphate</name>
        <dbReference type="ChEBI" id="CHEBI:597326"/>
    </cofactor>
</comment>
<dbReference type="FunFam" id="4.10.280.50:FF:000001">
    <property type="entry name" value="Glutamate decarboxylase"/>
    <property type="match status" value="1"/>
</dbReference>
<evidence type="ECO:0000256" key="7">
    <source>
        <dbReference type="RuleBase" id="RU000382"/>
    </source>
</evidence>
<evidence type="ECO:0000256" key="4">
    <source>
        <dbReference type="ARBA" id="ARBA00022898"/>
    </source>
</evidence>
<evidence type="ECO:0000313" key="9">
    <source>
        <dbReference type="Proteomes" id="UP000002058"/>
    </source>
</evidence>
<organism evidence="8 9">
    <name type="scientific">Uncinocarpus reesii (strain UAMH 1704)</name>
    <dbReference type="NCBI Taxonomy" id="336963"/>
    <lineage>
        <taxon>Eukaryota</taxon>
        <taxon>Fungi</taxon>
        <taxon>Dikarya</taxon>
        <taxon>Ascomycota</taxon>
        <taxon>Pezizomycotina</taxon>
        <taxon>Eurotiomycetes</taxon>
        <taxon>Eurotiomycetidae</taxon>
        <taxon>Onygenales</taxon>
        <taxon>Onygenaceae</taxon>
        <taxon>Uncinocarpus</taxon>
    </lineage>
</organism>
<dbReference type="Gene3D" id="4.10.280.50">
    <property type="match status" value="1"/>
</dbReference>
<dbReference type="InterPro" id="IPR015424">
    <property type="entry name" value="PyrdxlP-dep_Trfase"/>
</dbReference>
<dbReference type="SUPFAM" id="SSF53383">
    <property type="entry name" value="PLP-dependent transferases"/>
    <property type="match status" value="1"/>
</dbReference>
<dbReference type="InterPro" id="IPR010107">
    <property type="entry name" value="Glutamate_decarboxylase"/>
</dbReference>
<reference evidence="9" key="1">
    <citation type="journal article" date="2009" name="Genome Res.">
        <title>Comparative genomic analyses of the human fungal pathogens Coccidioides and their relatives.</title>
        <authorList>
            <person name="Sharpton T.J."/>
            <person name="Stajich J.E."/>
            <person name="Rounsley S.D."/>
            <person name="Gardner M.J."/>
            <person name="Wortman J.R."/>
            <person name="Jordar V.S."/>
            <person name="Maiti R."/>
            <person name="Kodira C.D."/>
            <person name="Neafsey D.E."/>
            <person name="Zeng Q."/>
            <person name="Hung C.-Y."/>
            <person name="McMahan C."/>
            <person name="Muszewska A."/>
            <person name="Grynberg M."/>
            <person name="Mandel M.A."/>
            <person name="Kellner E.M."/>
            <person name="Barker B.M."/>
            <person name="Galgiani J.N."/>
            <person name="Orbach M.J."/>
            <person name="Kirkland T.N."/>
            <person name="Cole G.T."/>
            <person name="Henn M.R."/>
            <person name="Birren B.W."/>
            <person name="Taylor J.W."/>
        </authorList>
    </citation>
    <scope>NUCLEOTIDE SEQUENCE [LARGE SCALE GENOMIC DNA]</scope>
    <source>
        <strain evidence="9">UAMH 1704</strain>
    </source>
</reference>
<gene>
    <name evidence="8" type="ORF">UREG_03016</name>
</gene>
<dbReference type="EMBL" id="CH476616">
    <property type="protein sequence ID" value="EEP78171.1"/>
    <property type="molecule type" value="Genomic_DNA"/>
</dbReference>
<name>C4JNL8_UNCRE</name>
<keyword evidence="9" id="KW-1185">Reference proteome</keyword>
<dbReference type="Gene3D" id="3.40.640.10">
    <property type="entry name" value="Type I PLP-dependent aspartate aminotransferase-like (Major domain)"/>
    <property type="match status" value="1"/>
</dbReference>
<dbReference type="GO" id="GO:0006538">
    <property type="term" value="P:L-glutamate catabolic process"/>
    <property type="evidence" value="ECO:0007669"/>
    <property type="project" value="TreeGrafter"/>
</dbReference>